<feature type="region of interest" description="Disordered" evidence="1">
    <location>
        <begin position="1"/>
        <end position="46"/>
    </location>
</feature>
<sequence length="46" mass="4474">MVAGACRPAAPIAYWPEDTGGMLTGNKDGVTPLSTGASGHGGEKSG</sequence>
<evidence type="ECO:0000256" key="1">
    <source>
        <dbReference type="SAM" id="MobiDB-lite"/>
    </source>
</evidence>
<evidence type="ECO:0000313" key="3">
    <source>
        <dbReference type="Proteomes" id="UP000001052"/>
    </source>
</evidence>
<name>C8X0Q2_DESRD</name>
<accession>C8X0Q2</accession>
<dbReference type="Proteomes" id="UP000001052">
    <property type="component" value="Chromosome"/>
</dbReference>
<reference evidence="2 3" key="2">
    <citation type="journal article" date="2010" name="Stand. Genomic Sci.">
        <title>Complete genome sequence of Desulfohalobium retbaense type strain (HR(100)).</title>
        <authorList>
            <person name="Spring S."/>
            <person name="Nolan M."/>
            <person name="Lapidus A."/>
            <person name="Glavina Del Rio T."/>
            <person name="Copeland A."/>
            <person name="Tice H."/>
            <person name="Cheng J.F."/>
            <person name="Lucas S."/>
            <person name="Land M."/>
            <person name="Chen F."/>
            <person name="Bruce D."/>
            <person name="Goodwin L."/>
            <person name="Pitluck S."/>
            <person name="Ivanova N."/>
            <person name="Mavromatis K."/>
            <person name="Mikhailova N."/>
            <person name="Pati A."/>
            <person name="Chen A."/>
            <person name="Palaniappan K."/>
            <person name="Hauser L."/>
            <person name="Chang Y.J."/>
            <person name="Jeffries C.D."/>
            <person name="Munk C."/>
            <person name="Kiss H."/>
            <person name="Chain P."/>
            <person name="Han C."/>
            <person name="Brettin T."/>
            <person name="Detter J.C."/>
            <person name="Schuler E."/>
            <person name="Goker M."/>
            <person name="Rohde M."/>
            <person name="Bristow J."/>
            <person name="Eisen J.A."/>
            <person name="Markowitz V."/>
            <person name="Hugenholtz P."/>
            <person name="Kyrpides N.C."/>
            <person name="Klenk H.P."/>
        </authorList>
    </citation>
    <scope>NUCLEOTIDE SEQUENCE [LARGE SCALE GENOMIC DNA]</scope>
    <source>
        <strain evidence="2 3">DSM 5692</strain>
    </source>
</reference>
<dbReference type="HOGENOM" id="CLU_3182918_0_0_7"/>
<proteinExistence type="predicted"/>
<keyword evidence="3" id="KW-1185">Reference proteome</keyword>
<dbReference type="AlphaFoldDB" id="C8X0Q2"/>
<gene>
    <name evidence="2" type="ordered locus">Dret_0707</name>
</gene>
<organism evidence="2 3">
    <name type="scientific">Desulfohalobium retbaense (strain ATCC 49708 / DSM 5692 / JCM 16813 / HR100)</name>
    <dbReference type="NCBI Taxonomy" id="485915"/>
    <lineage>
        <taxon>Bacteria</taxon>
        <taxon>Pseudomonadati</taxon>
        <taxon>Thermodesulfobacteriota</taxon>
        <taxon>Desulfovibrionia</taxon>
        <taxon>Desulfovibrionales</taxon>
        <taxon>Desulfohalobiaceae</taxon>
        <taxon>Desulfohalobium</taxon>
    </lineage>
</organism>
<evidence type="ECO:0000313" key="2">
    <source>
        <dbReference type="EMBL" id="ACV67999.1"/>
    </source>
</evidence>
<dbReference type="KEGG" id="drt:Dret_0707"/>
<dbReference type="EMBL" id="CP001734">
    <property type="protein sequence ID" value="ACV67999.1"/>
    <property type="molecule type" value="Genomic_DNA"/>
</dbReference>
<protein>
    <submittedName>
        <fullName evidence="2">Uncharacterized protein</fullName>
    </submittedName>
</protein>
<reference evidence="3" key="1">
    <citation type="submission" date="2009-09" db="EMBL/GenBank/DDBJ databases">
        <title>The complete chromosome of Desulfohalobium retbaense DSM 5692.</title>
        <authorList>
            <consortium name="US DOE Joint Genome Institute (JGI-PGF)"/>
            <person name="Lucas S."/>
            <person name="Copeland A."/>
            <person name="Lapidus A."/>
            <person name="Glavina del Rio T."/>
            <person name="Dalin E."/>
            <person name="Tice H."/>
            <person name="Bruce D."/>
            <person name="Goodwin L."/>
            <person name="Pitluck S."/>
            <person name="Kyrpides N."/>
            <person name="Mavromatis K."/>
            <person name="Ivanova N."/>
            <person name="Mikhailova N."/>
            <person name="Munk A.C."/>
            <person name="Brettin T."/>
            <person name="Detter J.C."/>
            <person name="Han C."/>
            <person name="Tapia R."/>
            <person name="Larimer F."/>
            <person name="Land M."/>
            <person name="Hauser L."/>
            <person name="Markowitz V."/>
            <person name="Cheng J.-F."/>
            <person name="Hugenholtz P."/>
            <person name="Woyke T."/>
            <person name="Wu D."/>
            <person name="Spring S."/>
            <person name="Klenk H.-P."/>
            <person name="Eisen J.A."/>
        </authorList>
    </citation>
    <scope>NUCLEOTIDE SEQUENCE [LARGE SCALE GENOMIC DNA]</scope>
    <source>
        <strain evidence="3">DSM 5692</strain>
    </source>
</reference>